<proteinExistence type="predicted"/>
<dbReference type="AlphaFoldDB" id="A0A409W1T5"/>
<feature type="region of interest" description="Disordered" evidence="1">
    <location>
        <begin position="139"/>
        <end position="165"/>
    </location>
</feature>
<dbReference type="EMBL" id="NHTK01005868">
    <property type="protein sequence ID" value="PPQ72472.1"/>
    <property type="molecule type" value="Genomic_DNA"/>
</dbReference>
<feature type="region of interest" description="Disordered" evidence="1">
    <location>
        <begin position="58"/>
        <end position="87"/>
    </location>
</feature>
<dbReference type="Proteomes" id="UP000284842">
    <property type="component" value="Unassembled WGS sequence"/>
</dbReference>
<evidence type="ECO:0000256" key="1">
    <source>
        <dbReference type="SAM" id="MobiDB-lite"/>
    </source>
</evidence>
<evidence type="ECO:0000313" key="2">
    <source>
        <dbReference type="EMBL" id="PPQ72472.1"/>
    </source>
</evidence>
<dbReference type="OrthoDB" id="354769at2759"/>
<keyword evidence="3" id="KW-1185">Reference proteome</keyword>
<sequence>MFTPSRTPVFGVAPPQTLYHTRHSASPSVSLIRPPADRVAGFIPPASEAELFTIQRNPNRSSYVKSKKKQERPGTSESNKQLLPKGNGFSNFDERFADNMNHTLIYSHYQHSLNSLNDILDRDDRESLAELHQYLHGTEPTSPPVAYPGHRKLSNASVKPERRRSLPARTSMISLASELSVSPAKIDPSAFQMRRRRAAKLTQFFGVDYRELISDVLDSIENGVEQEQQRGTLRAEEVEDLLDRLRNLKTKRQSFI</sequence>
<organism evidence="2 3">
    <name type="scientific">Panaeolus cyanescens</name>
    <dbReference type="NCBI Taxonomy" id="181874"/>
    <lineage>
        <taxon>Eukaryota</taxon>
        <taxon>Fungi</taxon>
        <taxon>Dikarya</taxon>
        <taxon>Basidiomycota</taxon>
        <taxon>Agaricomycotina</taxon>
        <taxon>Agaricomycetes</taxon>
        <taxon>Agaricomycetidae</taxon>
        <taxon>Agaricales</taxon>
        <taxon>Agaricineae</taxon>
        <taxon>Galeropsidaceae</taxon>
        <taxon>Panaeolus</taxon>
    </lineage>
</organism>
<comment type="caution">
    <text evidence="2">The sequence shown here is derived from an EMBL/GenBank/DDBJ whole genome shotgun (WGS) entry which is preliminary data.</text>
</comment>
<reference evidence="2 3" key="1">
    <citation type="journal article" date="2018" name="Evol. Lett.">
        <title>Horizontal gene cluster transfer increased hallucinogenic mushroom diversity.</title>
        <authorList>
            <person name="Reynolds H.T."/>
            <person name="Vijayakumar V."/>
            <person name="Gluck-Thaler E."/>
            <person name="Korotkin H.B."/>
            <person name="Matheny P.B."/>
            <person name="Slot J.C."/>
        </authorList>
    </citation>
    <scope>NUCLEOTIDE SEQUENCE [LARGE SCALE GENOMIC DNA]</scope>
    <source>
        <strain evidence="2 3">2629</strain>
    </source>
</reference>
<evidence type="ECO:0000313" key="3">
    <source>
        <dbReference type="Proteomes" id="UP000284842"/>
    </source>
</evidence>
<gene>
    <name evidence="2" type="ORF">CVT24_003095</name>
</gene>
<protein>
    <submittedName>
        <fullName evidence="2">Uncharacterized protein</fullName>
    </submittedName>
</protein>
<dbReference type="InParanoid" id="A0A409W1T5"/>
<accession>A0A409W1T5</accession>
<name>A0A409W1T5_9AGAR</name>